<keyword evidence="9" id="KW-0221">Differentiation</keyword>
<dbReference type="GeneTree" id="ENSGT00940000153438"/>
<reference evidence="22" key="2">
    <citation type="submission" date="2011-06" db="UniProtKB">
        <authorList>
            <consortium name="Ensembl"/>
        </authorList>
    </citation>
    <scope>IDENTIFICATION</scope>
</reference>
<evidence type="ECO:0000256" key="13">
    <source>
        <dbReference type="ARBA" id="ARBA00023193"/>
    </source>
</evidence>
<evidence type="ECO:0000313" key="23">
    <source>
        <dbReference type="Proteomes" id="UP000008143"/>
    </source>
</evidence>
<keyword evidence="6" id="KW-0597">Phosphoprotein</keyword>
<dbReference type="SUPFAM" id="SSF49842">
    <property type="entry name" value="TNF-like"/>
    <property type="match status" value="1"/>
</dbReference>
<evidence type="ECO:0000313" key="24">
    <source>
        <dbReference type="RefSeq" id="XP_002942296.3"/>
    </source>
</evidence>
<dbReference type="InterPro" id="IPR008983">
    <property type="entry name" value="Tumour_necrosis_fac-like_dom"/>
</dbReference>
<dbReference type="InterPro" id="IPR022070">
    <property type="entry name" value="Caprin-1_C"/>
</dbReference>
<name>F6QR57_XENTR</name>
<evidence type="ECO:0000256" key="7">
    <source>
        <dbReference type="ARBA" id="ARBA00022604"/>
    </source>
</evidence>
<dbReference type="GeneID" id="100145510"/>
<dbReference type="CTD" id="65981"/>
<reference evidence="24" key="3">
    <citation type="submission" date="2025-04" db="UniProtKB">
        <authorList>
            <consortium name="RefSeq"/>
        </authorList>
    </citation>
    <scope>IDENTIFICATION</scope>
    <source>
        <strain evidence="24">Nigerian</strain>
        <tissue evidence="24">Liver and blood</tissue>
    </source>
</reference>
<evidence type="ECO:0000256" key="17">
    <source>
        <dbReference type="ARBA" id="ARBA00078232"/>
    </source>
</evidence>
<dbReference type="Pfam" id="PF12287">
    <property type="entry name" value="Caprin-1_C"/>
    <property type="match status" value="1"/>
</dbReference>
<evidence type="ECO:0000256" key="14">
    <source>
        <dbReference type="ARBA" id="ARBA00059021"/>
    </source>
</evidence>
<dbReference type="HOGENOM" id="CLU_009305_0_0_1"/>
<keyword evidence="5" id="KW-0963">Cytoplasm</keyword>
<feature type="region of interest" description="Disordered" evidence="20">
    <location>
        <begin position="555"/>
        <end position="581"/>
    </location>
</feature>
<comment type="subunit">
    <text evidence="15">Homotrimer; via C1q domain. Found in a complex with LRP6, CCNY and CDK14 during G2/M stage; CAPRIN2 functions as a scaffold for the complex by binding to CCNY via its N terminus and to CDK14 via its C terminus. Interacts with LRP5. Interacts with LRP6.</text>
</comment>
<dbReference type="ExpressionAtlas" id="F6QR57">
    <property type="expression patterns" value="baseline"/>
</dbReference>
<feature type="compositionally biased region" description="Polar residues" evidence="20">
    <location>
        <begin position="842"/>
        <end position="855"/>
    </location>
</feature>
<evidence type="ECO:0000313" key="22">
    <source>
        <dbReference type="Ensembl" id="ENSXETP00000016366"/>
    </source>
</evidence>
<evidence type="ECO:0000313" key="25">
    <source>
        <dbReference type="Xenbase" id="XB-GENE-1014055"/>
    </source>
</evidence>
<evidence type="ECO:0000256" key="1">
    <source>
        <dbReference type="ARBA" id="ARBA00004202"/>
    </source>
</evidence>
<keyword evidence="12" id="KW-0472">Membrane</keyword>
<dbReference type="InterPro" id="IPR028816">
    <property type="entry name" value="Caprin"/>
</dbReference>
<feature type="region of interest" description="Disordered" evidence="20">
    <location>
        <begin position="597"/>
        <end position="620"/>
    </location>
</feature>
<evidence type="ECO:0000256" key="16">
    <source>
        <dbReference type="ARBA" id="ARBA00067331"/>
    </source>
</evidence>
<dbReference type="InterPro" id="IPR041637">
    <property type="entry name" value="Caprin-1_dimer"/>
</dbReference>
<evidence type="ECO:0000256" key="3">
    <source>
        <dbReference type="ARBA" id="ARBA00007950"/>
    </source>
</evidence>
<dbReference type="Proteomes" id="UP000008143">
    <property type="component" value="Chromosome 3"/>
</dbReference>
<evidence type="ECO:0000256" key="9">
    <source>
        <dbReference type="ARBA" id="ARBA00022782"/>
    </source>
</evidence>
<sequence length="1012" mass="113160">MVQLSPSSPKDGERQMENISEDYRHRCQQALSPLQSSLLSTTPFQAYETYIDNGLICLKHKIRNIEKKKVKLDDYRDRLSSGEALNQDQQEAVEKYEEVVHNLDFARELQKTFSALSQDLLKAQKKALRREHLLKVEAEKKRLKAILQVQYMLHALCQDHVQKDFKEGSNGAVSLSPKDTDHLVKFAKLTCQKRYPHMSLEDQMDQASICLWNLFESSEKTVAGTSYKYLKELVTKLLDCGYFENVPEAPVEKAKEKHIPEVLPTKVEAGNSVTKEPEPLKEYAKCASHPKELPVRHFVAIAPKPEAVKQNTEEYKAINAKYCRPEALKPWGMSLEIRHPEPRRPNPTPVLTPLIKPWEVMPPRLKKCDPDPKERRERVPKFPSEVKPVVPKFPSEVKPVASIKLLSKGLKDLKLPNAVNGQLPVKRQEAPPTIVANGQPPPPVSSTQPHKVPLLALDEFCSSPTLPKDPELRKQRLEDLIDQIKGTYNFMQDSMLDFDLSSPRLISSKLPCETTSVVSSETKQDETDPVLQLEEVSPVSLDTKEDGVACEMLSESAISEPLAPTPLKENLPVNTSDEEQSCPIEQMAEARQDLPETLPERNNTPLPMGSDQLPSPKTPTHTSVLQLQQQCPPLSPRSTPVSMSSPFQGMQTVFKVNAPLPLHKEQELKVEAPYSTGYHQTFTTASTQTLPHCMLDTSFGDQNSLIQEPLPGSPYPSTGIQVNGSLPCYTSSPNLLPRMTPPFVSSRGTIRGTSRGRVMTNGYRCPTGYKGPESYRGAQCINNGSFAHGQCPGREYPATQFIPRDGSSTLFHKRGTNTITRMNSRGFSESPQMNSPDKEDSFNSTDSGHGETRSLSSLDMSMTNQAATILPVHVYPLPQQMRVAFSAARTSNFAPGTLDQPIVFDLLLNNLGDTFDFQGGRFMCPVNGTYVFIFHMLKLAVNVPLYVNLMKNEEVLVSAYANDGAPDHETASNHAVLQLFQGDQIWLRLHRGAIYGSSWKYSTFSGYLLYQD</sequence>
<proteinExistence type="inferred from homology"/>
<dbReference type="GO" id="GO:0005102">
    <property type="term" value="F:signaling receptor binding"/>
    <property type="evidence" value="ECO:0000318"/>
    <property type="project" value="GO_Central"/>
</dbReference>
<dbReference type="RefSeq" id="XP_002942296.3">
    <property type="nucleotide sequence ID" value="XM_002942250.5"/>
</dbReference>
<dbReference type="PANTHER" id="PTHR22922">
    <property type="entry name" value="GPI-ANCHORED PROTEIN P137"/>
    <property type="match status" value="1"/>
</dbReference>
<keyword evidence="7" id="KW-0341">Growth regulation</keyword>
<dbReference type="Xenbase" id="XB-GENE-1014055">
    <property type="gene designation" value="caprin2"/>
</dbReference>
<evidence type="ECO:0000256" key="18">
    <source>
        <dbReference type="ARBA" id="ARBA00080108"/>
    </source>
</evidence>
<dbReference type="FunFam" id="2.60.120.40:FF:000003">
    <property type="entry name" value="caprin-2 isoform X1"/>
    <property type="match status" value="1"/>
</dbReference>
<evidence type="ECO:0000256" key="11">
    <source>
        <dbReference type="ARBA" id="ARBA00022884"/>
    </source>
</evidence>
<dbReference type="InterPro" id="IPR001073">
    <property type="entry name" value="C1q_dom"/>
</dbReference>
<evidence type="ECO:0000256" key="12">
    <source>
        <dbReference type="ARBA" id="ARBA00023136"/>
    </source>
</evidence>
<dbReference type="AGR" id="Xenbase:XB-GENE-1014055"/>
<dbReference type="Pfam" id="PF00386">
    <property type="entry name" value="C1q"/>
    <property type="match status" value="1"/>
</dbReference>
<feature type="domain" description="C1q" evidence="21">
    <location>
        <begin position="878"/>
        <end position="1012"/>
    </location>
</feature>
<dbReference type="OMA" id="NHNQHGE"/>
<comment type="function">
    <text evidence="14">Promotes phosphorylation of the Wnt coreceptor LRP6, leading to increased activity of the canonical Wnt signaling pathway. Facilitates constitutive LRP6 phosphorylation by CDK14/CCNY during G2/M stage of the cell cycle, which may potentiate cells for Wnt signaling. May regulate the transport and translation of mRNAs, modulating for instance the expression of proteins involved in synaptic plasticity in neurons. Involved in regulation of growth as erythroblasts shift from a highly proliferative state towards their terminal phase of differentiation. May be involved in apoptosis.</text>
</comment>
<dbReference type="PRINTS" id="PR00007">
    <property type="entry name" value="COMPLEMNTC1Q"/>
</dbReference>
<evidence type="ECO:0000259" key="21">
    <source>
        <dbReference type="PROSITE" id="PS50871"/>
    </source>
</evidence>
<keyword evidence="13" id="KW-0652">Protein synthesis inhibitor</keyword>
<feature type="compositionally biased region" description="Polar residues" evidence="20">
    <location>
        <begin position="806"/>
        <end position="835"/>
    </location>
</feature>
<comment type="subcellular location">
    <subcellularLocation>
        <location evidence="1">Cell membrane</location>
        <topology evidence="1">Peripheral membrane protein</topology>
    </subcellularLocation>
    <subcellularLocation>
        <location evidence="2">Cytoplasm</location>
    </subcellularLocation>
</comment>
<evidence type="ECO:0000256" key="15">
    <source>
        <dbReference type="ARBA" id="ARBA00064065"/>
    </source>
</evidence>
<keyword evidence="8" id="KW-0479">Metal-binding</keyword>
<evidence type="ECO:0000256" key="8">
    <source>
        <dbReference type="ARBA" id="ARBA00022723"/>
    </source>
</evidence>
<evidence type="ECO:0000256" key="6">
    <source>
        <dbReference type="ARBA" id="ARBA00022553"/>
    </source>
</evidence>
<dbReference type="GO" id="GO:0017148">
    <property type="term" value="P:negative regulation of translation"/>
    <property type="evidence" value="ECO:0007669"/>
    <property type="project" value="UniProtKB-KW"/>
</dbReference>
<keyword evidence="10" id="KW-0106">Calcium</keyword>
<feature type="region of interest" description="Disordered" evidence="20">
    <location>
        <begin position="800"/>
        <end position="855"/>
    </location>
</feature>
<evidence type="ECO:0000256" key="5">
    <source>
        <dbReference type="ARBA" id="ARBA00022490"/>
    </source>
</evidence>
<dbReference type="PROSITE" id="PS50871">
    <property type="entry name" value="C1Q"/>
    <property type="match status" value="1"/>
</dbReference>
<evidence type="ECO:0000256" key="10">
    <source>
        <dbReference type="ARBA" id="ARBA00022837"/>
    </source>
</evidence>
<dbReference type="PANTHER" id="PTHR22922:SF5">
    <property type="entry name" value="CAPRIN-2"/>
    <property type="match status" value="1"/>
</dbReference>
<dbReference type="STRING" id="8364.ENSXETP00000016366"/>
<evidence type="ECO:0000256" key="19">
    <source>
        <dbReference type="ARBA" id="ARBA00081559"/>
    </source>
</evidence>
<dbReference type="Ensembl" id="ENSXETT00000016366">
    <property type="protein sequence ID" value="ENSXETP00000016366"/>
    <property type="gene ID" value="ENSXETG00000007516"/>
</dbReference>
<dbReference type="GO" id="GO:0005737">
    <property type="term" value="C:cytoplasm"/>
    <property type="evidence" value="ECO:0000318"/>
    <property type="project" value="GO_Central"/>
</dbReference>
<dbReference type="SMART" id="SM00110">
    <property type="entry name" value="C1Q"/>
    <property type="match status" value="1"/>
</dbReference>
<dbReference type="GO" id="GO:0046872">
    <property type="term" value="F:metal ion binding"/>
    <property type="evidence" value="ECO:0007669"/>
    <property type="project" value="UniProtKB-KW"/>
</dbReference>
<gene>
    <name evidence="22 24 25" type="primary">caprin2</name>
</gene>
<dbReference type="Pfam" id="PF18293">
    <property type="entry name" value="Caprin-1_dimer"/>
    <property type="match status" value="1"/>
</dbReference>
<keyword evidence="4" id="KW-1003">Cell membrane</keyword>
<reference evidence="22" key="1">
    <citation type="journal article" date="2010" name="Science">
        <title>The genome of the Western clawed frog Xenopus tropicalis.</title>
        <authorList>
            <person name="Hellsten U."/>
            <person name="Harland R.M."/>
            <person name="Gilchrist M.J."/>
            <person name="Hendrix D."/>
            <person name="Jurka J."/>
            <person name="Kapitonov V."/>
            <person name="Ovcharenko I."/>
            <person name="Putnam N.H."/>
            <person name="Shu S."/>
            <person name="Taher L."/>
            <person name="Blitz I.L."/>
            <person name="Blumberg B."/>
            <person name="Dichmann D.S."/>
            <person name="Dubchak I."/>
            <person name="Amaya E."/>
            <person name="Detter J.C."/>
            <person name="Fletcher R."/>
            <person name="Gerhard D.S."/>
            <person name="Goodstein D."/>
            <person name="Graves T."/>
            <person name="Grigoriev I.V."/>
            <person name="Grimwood J."/>
            <person name="Kawashima T."/>
            <person name="Lindquist E."/>
            <person name="Lucas S.M."/>
            <person name="Mead P.E."/>
            <person name="Mitros T."/>
            <person name="Ogino H."/>
            <person name="Ohta Y."/>
            <person name="Poliakov A.V."/>
            <person name="Pollet N."/>
            <person name="Robert J."/>
            <person name="Salamov A."/>
            <person name="Sater A.K."/>
            <person name="Schmutz J."/>
            <person name="Terry A."/>
            <person name="Vize P.D."/>
            <person name="Warren W.C."/>
            <person name="Wells D."/>
            <person name="Wills A."/>
            <person name="Wilson R.K."/>
            <person name="Zimmerman L.B."/>
            <person name="Zorn A.M."/>
            <person name="Grainger R."/>
            <person name="Grammer T."/>
            <person name="Khokha M.K."/>
            <person name="Richardson P.M."/>
            <person name="Rokhsar D.S."/>
        </authorList>
    </citation>
    <scope>NUCLEOTIDE SEQUENCE [LARGE SCALE GENOMIC DNA]</scope>
    <source>
        <strain evidence="22">Nigerian</strain>
    </source>
</reference>
<dbReference type="GO" id="GO:0030154">
    <property type="term" value="P:cell differentiation"/>
    <property type="evidence" value="ECO:0007669"/>
    <property type="project" value="UniProtKB-KW"/>
</dbReference>
<dbReference type="GO" id="GO:0003723">
    <property type="term" value="F:RNA binding"/>
    <property type="evidence" value="ECO:0007669"/>
    <property type="project" value="UniProtKB-KW"/>
</dbReference>
<evidence type="ECO:0000256" key="20">
    <source>
        <dbReference type="SAM" id="MobiDB-lite"/>
    </source>
</evidence>
<keyword evidence="11" id="KW-0694">RNA-binding</keyword>
<dbReference type="eggNOG" id="ENOG502QQ53">
    <property type="taxonomic scope" value="Eukaryota"/>
</dbReference>
<evidence type="ECO:0000256" key="2">
    <source>
        <dbReference type="ARBA" id="ARBA00004496"/>
    </source>
</evidence>
<organism evidence="22">
    <name type="scientific">Xenopus tropicalis</name>
    <name type="common">Western clawed frog</name>
    <name type="synonym">Silurana tropicalis</name>
    <dbReference type="NCBI Taxonomy" id="8364"/>
    <lineage>
        <taxon>Eukaryota</taxon>
        <taxon>Metazoa</taxon>
        <taxon>Chordata</taxon>
        <taxon>Craniata</taxon>
        <taxon>Vertebrata</taxon>
        <taxon>Euteleostomi</taxon>
        <taxon>Amphibia</taxon>
        <taxon>Batrachia</taxon>
        <taxon>Anura</taxon>
        <taxon>Pipoidea</taxon>
        <taxon>Pipidae</taxon>
        <taxon>Xenopodinae</taxon>
        <taxon>Xenopus</taxon>
        <taxon>Silurana</taxon>
    </lineage>
</organism>
<dbReference type="AlphaFoldDB" id="F6QR57"/>
<comment type="similarity">
    <text evidence="3">Belongs to the caprin family.</text>
</comment>
<dbReference type="GO" id="GO:0005886">
    <property type="term" value="C:plasma membrane"/>
    <property type="evidence" value="ECO:0007669"/>
    <property type="project" value="UniProtKB-SubCell"/>
</dbReference>
<keyword evidence="23" id="KW-1185">Reference proteome</keyword>
<dbReference type="OrthoDB" id="10062814at2759"/>
<dbReference type="GO" id="GO:0090263">
    <property type="term" value="P:positive regulation of canonical Wnt signaling pathway"/>
    <property type="evidence" value="ECO:0000318"/>
    <property type="project" value="GO_Central"/>
</dbReference>
<dbReference type="KEGG" id="xtr:100145510"/>
<dbReference type="Bgee" id="ENSXETG00000007516">
    <property type="expression patterns" value="Expressed in ovary and 10 other cell types or tissues"/>
</dbReference>
<evidence type="ECO:0000256" key="4">
    <source>
        <dbReference type="ARBA" id="ARBA00022475"/>
    </source>
</evidence>
<accession>F6QR57</accession>
<dbReference type="Gene3D" id="2.60.120.40">
    <property type="match status" value="1"/>
</dbReference>
<protein>
    <recommendedName>
        <fullName evidence="16">Caprin-2</fullName>
    </recommendedName>
    <alternativeName>
        <fullName evidence="18">C1q domain-containing protein 1</fullName>
    </alternativeName>
    <alternativeName>
        <fullName evidence="17">Cytoplasmic activation/proliferation-associated protein 2</fullName>
    </alternativeName>
    <alternativeName>
        <fullName evidence="19">RNA granule protein 140</fullName>
    </alternativeName>
</protein>